<sequence length="390" mass="41058">MTSPRPHRATLLAACAALALAGCDRKSATPPAPPPQMVTFVTVTSHPAPIHTELPGRTEAYEIAQVRPQVSGVLQKRLFTQGADVTVGQQLYQIDPAMYQAAYDADKAAVLHAQAALLTAQAKMRRYGPLAAAHAVSQQDYDDALAAEREAEADVAQAKANLEGAATNLSYTRVYAPIAGRIGRSISTVGALVTANQTQNIATITRLDPIYVDVNLPSSALIRLQQELAAGQLQRADANAATVGLTLEDGSPYPVAGKLEFAEVNVDESTATVVVRAIFANPDHLLLPGMFVHAEILEGTDPHAILVPQQALVRDVHGQASVMLVGADNKVVVRQVKADRAVGSNWIVNQGLNDGDRVIVTGLQKVRPGAVVKPVEAAADPGQADQGRAG</sequence>
<protein>
    <submittedName>
        <fullName evidence="9">Efflux RND transporter periplasmic adaptor subunit</fullName>
    </submittedName>
</protein>
<feature type="chain" id="PRO_5045113457" evidence="4">
    <location>
        <begin position="22"/>
        <end position="390"/>
    </location>
</feature>
<keyword evidence="4" id="KW-0732">Signal</keyword>
<feature type="domain" description="Multidrug resistance protein MdtA-like C-terminal permuted SH3" evidence="8">
    <location>
        <begin position="304"/>
        <end position="365"/>
    </location>
</feature>
<feature type="domain" description="Multidrug resistance protein MdtA-like barrel-sandwich hybrid" evidence="6">
    <location>
        <begin position="63"/>
        <end position="205"/>
    </location>
</feature>
<feature type="domain" description="Multidrug resistance protein MdtA-like beta-barrel" evidence="7">
    <location>
        <begin position="209"/>
        <end position="299"/>
    </location>
</feature>
<dbReference type="InterPro" id="IPR058627">
    <property type="entry name" value="MdtA-like_C"/>
</dbReference>
<evidence type="ECO:0000259" key="7">
    <source>
        <dbReference type="Pfam" id="PF25944"/>
    </source>
</evidence>
<feature type="domain" description="Multidrug resistance protein MdtA-like alpha-helical hairpin" evidence="5">
    <location>
        <begin position="105"/>
        <end position="172"/>
    </location>
</feature>
<dbReference type="Gene3D" id="2.40.30.170">
    <property type="match status" value="1"/>
</dbReference>
<evidence type="ECO:0000256" key="2">
    <source>
        <dbReference type="ARBA" id="ARBA00009477"/>
    </source>
</evidence>
<dbReference type="InterPro" id="IPR058624">
    <property type="entry name" value="MdtA-like_HH"/>
</dbReference>
<keyword evidence="3" id="KW-0175">Coiled coil</keyword>
<dbReference type="Proteomes" id="UP001449795">
    <property type="component" value="Chromosome"/>
</dbReference>
<evidence type="ECO:0000259" key="8">
    <source>
        <dbReference type="Pfam" id="PF25967"/>
    </source>
</evidence>
<evidence type="ECO:0000313" key="9">
    <source>
        <dbReference type="EMBL" id="XAE41508.1"/>
    </source>
</evidence>
<organism evidence="9 10">
    <name type="scientific">Nguyenibacter vanlangensis</name>
    <dbReference type="NCBI Taxonomy" id="1216886"/>
    <lineage>
        <taxon>Bacteria</taxon>
        <taxon>Pseudomonadati</taxon>
        <taxon>Pseudomonadota</taxon>
        <taxon>Alphaproteobacteria</taxon>
        <taxon>Acetobacterales</taxon>
        <taxon>Acetobacteraceae</taxon>
        <taxon>Nguyenibacter</taxon>
    </lineage>
</organism>
<dbReference type="SUPFAM" id="SSF111369">
    <property type="entry name" value="HlyD-like secretion proteins"/>
    <property type="match status" value="1"/>
</dbReference>
<dbReference type="PANTHER" id="PTHR30158:SF3">
    <property type="entry name" value="MULTIDRUG EFFLUX PUMP SUBUNIT ACRA-RELATED"/>
    <property type="match status" value="1"/>
</dbReference>
<name>A0ABZ3D180_9PROT</name>
<dbReference type="Gene3D" id="2.40.50.100">
    <property type="match status" value="1"/>
</dbReference>
<evidence type="ECO:0000259" key="5">
    <source>
        <dbReference type="Pfam" id="PF25876"/>
    </source>
</evidence>
<dbReference type="Pfam" id="PF25967">
    <property type="entry name" value="RND-MFP_C"/>
    <property type="match status" value="1"/>
</dbReference>
<dbReference type="RefSeq" id="WP_342627429.1">
    <property type="nucleotide sequence ID" value="NZ_CP152276.1"/>
</dbReference>
<dbReference type="Pfam" id="PF25944">
    <property type="entry name" value="Beta-barrel_RND"/>
    <property type="match status" value="1"/>
</dbReference>
<feature type="signal peptide" evidence="4">
    <location>
        <begin position="1"/>
        <end position="21"/>
    </location>
</feature>
<evidence type="ECO:0000256" key="4">
    <source>
        <dbReference type="SAM" id="SignalP"/>
    </source>
</evidence>
<evidence type="ECO:0000313" key="10">
    <source>
        <dbReference type="Proteomes" id="UP001449795"/>
    </source>
</evidence>
<dbReference type="EMBL" id="CP152276">
    <property type="protein sequence ID" value="XAE41508.1"/>
    <property type="molecule type" value="Genomic_DNA"/>
</dbReference>
<gene>
    <name evidence="9" type="ORF">AAC691_14555</name>
</gene>
<dbReference type="Pfam" id="PF25876">
    <property type="entry name" value="HH_MFP_RND"/>
    <property type="match status" value="1"/>
</dbReference>
<dbReference type="InterPro" id="IPR058626">
    <property type="entry name" value="MdtA-like_b-barrel"/>
</dbReference>
<reference evidence="9 10" key="1">
    <citation type="submission" date="2024-04" db="EMBL/GenBank/DDBJ databases">
        <title>Complete genome sequence of Nguyenibacter vanlangesis HBCM-1154, a strain capable of nitrogen fixation, IAA production, and phosphorus solubilization isolated from sugarcane soil.</title>
        <authorList>
            <person name="MY HANH P."/>
        </authorList>
    </citation>
    <scope>NUCLEOTIDE SEQUENCE [LARGE SCALE GENOMIC DNA]</scope>
    <source>
        <strain evidence="9 10">HBCM 1154</strain>
    </source>
</reference>
<evidence type="ECO:0000256" key="1">
    <source>
        <dbReference type="ARBA" id="ARBA00004196"/>
    </source>
</evidence>
<dbReference type="InterPro" id="IPR006143">
    <property type="entry name" value="RND_pump_MFP"/>
</dbReference>
<accession>A0ABZ3D180</accession>
<dbReference type="Gene3D" id="1.10.287.470">
    <property type="entry name" value="Helix hairpin bin"/>
    <property type="match status" value="1"/>
</dbReference>
<feature type="coiled-coil region" evidence="3">
    <location>
        <begin position="141"/>
        <end position="168"/>
    </location>
</feature>
<dbReference type="PROSITE" id="PS51257">
    <property type="entry name" value="PROKAR_LIPOPROTEIN"/>
    <property type="match status" value="1"/>
</dbReference>
<dbReference type="InterPro" id="IPR058625">
    <property type="entry name" value="MdtA-like_BSH"/>
</dbReference>
<evidence type="ECO:0000259" key="6">
    <source>
        <dbReference type="Pfam" id="PF25917"/>
    </source>
</evidence>
<keyword evidence="10" id="KW-1185">Reference proteome</keyword>
<dbReference type="Pfam" id="PF25917">
    <property type="entry name" value="BSH_RND"/>
    <property type="match status" value="1"/>
</dbReference>
<dbReference type="PANTHER" id="PTHR30158">
    <property type="entry name" value="ACRA/E-RELATED COMPONENT OF DRUG EFFLUX TRANSPORTER"/>
    <property type="match status" value="1"/>
</dbReference>
<comment type="similarity">
    <text evidence="2">Belongs to the membrane fusion protein (MFP) (TC 8.A.1) family.</text>
</comment>
<dbReference type="Gene3D" id="2.40.420.20">
    <property type="match status" value="1"/>
</dbReference>
<proteinExistence type="inferred from homology"/>
<evidence type="ECO:0000256" key="3">
    <source>
        <dbReference type="SAM" id="Coils"/>
    </source>
</evidence>
<comment type="subcellular location">
    <subcellularLocation>
        <location evidence="1">Cell envelope</location>
    </subcellularLocation>
</comment>
<dbReference type="NCBIfam" id="TIGR01730">
    <property type="entry name" value="RND_mfp"/>
    <property type="match status" value="1"/>
</dbReference>